<sequence length="495" mass="60647">MTQRVTRDVYEARYRQRVADEVTYNNYASKMRSETMDKVHQETDQRAIMRQKMAKQRIADQEFAMAERIYQQQHEREERERLAREQDAIAQALHDQQQAEVRDEKMRGVLRENDPEYRELKSKLQLALVSQTRDNQRRELRMRRELEEQERLETEEEMMRNYRAQDQQRQAEEDAKRAQSLATRRFIQDQISDKERRRQLLEVAQAERDKQQVDEVIRRVQEEDRIAYQNFRAKQAKERDQMAEFMAARERMKAEEKRREEEENEKMRAFASNVDERLQRAQEEQRMRDAQRQGIAERIAADINRKRQEDLEYENLCIELAEQQELQRLKEREEAEARKIQQQIQECQRFMVETQRAKAQQAARDRQEEERLRRQIIEQQKKVAELAEIEQEQNRIRIEKFRRELSRQMVQKKEMFEAARQRELRKLEIEQQKEEERQRILNEERRKLVINHILAMGPEAVKYLPKGVLKEEDLDYLPEDYRNAILQQRTQEYKY</sequence>
<dbReference type="InterPro" id="IPR026504">
    <property type="entry name" value="MNS1"/>
</dbReference>
<keyword evidence="17" id="KW-1185">Reference proteome</keyword>
<keyword evidence="9" id="KW-0206">Cytoskeleton</keyword>
<evidence type="ECO:0000256" key="4">
    <source>
        <dbReference type="ARBA" id="ARBA00014813"/>
    </source>
</evidence>
<dbReference type="EMBL" id="JAPFFF010000005">
    <property type="protein sequence ID" value="KAK8889978.1"/>
    <property type="molecule type" value="Genomic_DNA"/>
</dbReference>
<protein>
    <recommendedName>
        <fullName evidence="4">Meiosis-specific nuclear structural protein 1</fullName>
    </recommendedName>
</protein>
<keyword evidence="12" id="KW-0966">Cell projection</keyword>
<comment type="function">
    <text evidence="13">Microtubule inner protein (MIP) part of the dynein-decorated doublet microtubules (DMTs) in cilia axoneme, which is required for motile cilia beating. May play a role in the control of meiotic division and germ cell differentiation through regulation of pairing and recombination during meiosis. Required for sperm flagella assembly. May play a role in the assembly and function of the outer dynein arm-docking complex (ODA-DC). ODA-DC mediates outer dynein arms (ODA) binding onto the axonemal doublet microtubules.</text>
</comment>
<dbReference type="InterPro" id="IPR043597">
    <property type="entry name" value="TPH_dom"/>
</dbReference>
<evidence type="ECO:0000256" key="3">
    <source>
        <dbReference type="ARBA" id="ARBA00009158"/>
    </source>
</evidence>
<evidence type="ECO:0000256" key="1">
    <source>
        <dbReference type="ARBA" id="ARBA00004123"/>
    </source>
</evidence>
<evidence type="ECO:0000256" key="8">
    <source>
        <dbReference type="ARBA" id="ARBA00023069"/>
    </source>
</evidence>
<reference evidence="16 17" key="1">
    <citation type="submission" date="2024-04" db="EMBL/GenBank/DDBJ databases">
        <title>Tritrichomonas musculus Genome.</title>
        <authorList>
            <person name="Alves-Ferreira E."/>
            <person name="Grigg M."/>
            <person name="Lorenzi H."/>
            <person name="Galac M."/>
        </authorList>
    </citation>
    <scope>NUCLEOTIDE SEQUENCE [LARGE SCALE GENOMIC DNA]</scope>
    <source>
        <strain evidence="16 17">EAF2021</strain>
    </source>
</reference>
<comment type="subcellular location">
    <subcellularLocation>
        <location evidence="2">Cytoplasm</location>
        <location evidence="2">Cytoskeleton</location>
        <location evidence="2">Flagellum axoneme</location>
    </subcellularLocation>
    <subcellularLocation>
        <location evidence="1">Nucleus</location>
    </subcellularLocation>
</comment>
<comment type="caution">
    <text evidence="16">The sequence shown here is derived from an EMBL/GenBank/DDBJ whole genome shotgun (WGS) entry which is preliminary data.</text>
</comment>
<evidence type="ECO:0000256" key="7">
    <source>
        <dbReference type="ARBA" id="ARBA00023054"/>
    </source>
</evidence>
<feature type="coiled-coil region" evidence="14">
    <location>
        <begin position="318"/>
        <end position="446"/>
    </location>
</feature>
<evidence type="ECO:0000256" key="5">
    <source>
        <dbReference type="ARBA" id="ARBA00022490"/>
    </source>
</evidence>
<keyword evidence="7 14" id="KW-0175">Coiled coil</keyword>
<keyword evidence="8" id="KW-0969">Cilium</keyword>
<evidence type="ECO:0000256" key="6">
    <source>
        <dbReference type="ARBA" id="ARBA00022846"/>
    </source>
</evidence>
<dbReference type="PANTHER" id="PTHR19265:SF0">
    <property type="entry name" value="MEIOSIS-SPECIFIC NUCLEAR STRUCTURAL PROTEIN 1"/>
    <property type="match status" value="1"/>
</dbReference>
<comment type="similarity">
    <text evidence="3">Belongs to the MNS1 family.</text>
</comment>
<keyword evidence="11" id="KW-0469">Meiosis</keyword>
<dbReference type="PANTHER" id="PTHR19265">
    <property type="entry name" value="MEIOSIS-SPECIFIC NUCLEAR STRUCTURAL PROTEIN 1"/>
    <property type="match status" value="1"/>
</dbReference>
<keyword evidence="6" id="KW-0282">Flagellum</keyword>
<evidence type="ECO:0000259" key="15">
    <source>
        <dbReference type="Pfam" id="PF13868"/>
    </source>
</evidence>
<dbReference type="Proteomes" id="UP001470230">
    <property type="component" value="Unassembled WGS sequence"/>
</dbReference>
<evidence type="ECO:0000256" key="12">
    <source>
        <dbReference type="ARBA" id="ARBA00023273"/>
    </source>
</evidence>
<dbReference type="Pfam" id="PF13868">
    <property type="entry name" value="TPH"/>
    <property type="match status" value="1"/>
</dbReference>
<name>A0ABR2KG87_9EUKA</name>
<gene>
    <name evidence="16" type="ORF">M9Y10_034735</name>
</gene>
<proteinExistence type="inferred from homology"/>
<evidence type="ECO:0000256" key="13">
    <source>
        <dbReference type="ARBA" id="ARBA00046114"/>
    </source>
</evidence>
<evidence type="ECO:0000256" key="10">
    <source>
        <dbReference type="ARBA" id="ARBA00023242"/>
    </source>
</evidence>
<accession>A0ABR2KG87</accession>
<evidence type="ECO:0000256" key="2">
    <source>
        <dbReference type="ARBA" id="ARBA00004611"/>
    </source>
</evidence>
<feature type="domain" description="Trichohyalin-plectin-homology" evidence="15">
    <location>
        <begin position="110"/>
        <end position="465"/>
    </location>
</feature>
<evidence type="ECO:0000256" key="9">
    <source>
        <dbReference type="ARBA" id="ARBA00023212"/>
    </source>
</evidence>
<evidence type="ECO:0000256" key="11">
    <source>
        <dbReference type="ARBA" id="ARBA00023254"/>
    </source>
</evidence>
<feature type="coiled-coil region" evidence="14">
    <location>
        <begin position="135"/>
        <end position="165"/>
    </location>
</feature>
<keyword evidence="10" id="KW-0539">Nucleus</keyword>
<evidence type="ECO:0000256" key="14">
    <source>
        <dbReference type="SAM" id="Coils"/>
    </source>
</evidence>
<organism evidence="16 17">
    <name type="scientific">Tritrichomonas musculus</name>
    <dbReference type="NCBI Taxonomy" id="1915356"/>
    <lineage>
        <taxon>Eukaryota</taxon>
        <taxon>Metamonada</taxon>
        <taxon>Parabasalia</taxon>
        <taxon>Tritrichomonadida</taxon>
        <taxon>Tritrichomonadidae</taxon>
        <taxon>Tritrichomonas</taxon>
    </lineage>
</organism>
<keyword evidence="5" id="KW-0963">Cytoplasm</keyword>
<feature type="coiled-coil region" evidence="14">
    <location>
        <begin position="203"/>
        <end position="293"/>
    </location>
</feature>
<evidence type="ECO:0000313" key="17">
    <source>
        <dbReference type="Proteomes" id="UP001470230"/>
    </source>
</evidence>
<evidence type="ECO:0000313" key="16">
    <source>
        <dbReference type="EMBL" id="KAK8889978.1"/>
    </source>
</evidence>